<dbReference type="GO" id="GO:0005737">
    <property type="term" value="C:cytoplasm"/>
    <property type="evidence" value="ECO:0007669"/>
    <property type="project" value="TreeGrafter"/>
</dbReference>
<dbReference type="Pfam" id="PF00454">
    <property type="entry name" value="PI3_PI4_kinase"/>
    <property type="match status" value="1"/>
</dbReference>
<keyword evidence="3" id="KW-0808">Transferase</keyword>
<dbReference type="InterPro" id="IPR042236">
    <property type="entry name" value="PI3K_accessory_sf"/>
</dbReference>
<sequence length="991" mass="111027">MILRIHTCILEWDNYMQLIGCSLINNLAWDVSPSLSIWMRCRVKKMAFRSGIEQLVAFHPTEAANDVGIMNNSKIRVRMKQSGAQTGSGEQGKDFITGIATFYILLHHFISNKINSSQSSSSLSPLDDTSPLLITPHAYITHSLPFILIWQGSSGQDGGCGCVDNTLFFLSPTCPMVLRQNPSVRSFVSRSLAEAETQRVIFFLPQLVQVLRPEIQQLQIQQQLNESNNNNNNEIEFMNITKQSRLYGKEEEKISKERMIIVKEMQKNKDKQKDQDKKHDKKSKKEHHKSKKNKVDIEMEEYKGKEKDQQNQQIEVPTGEMEDKFFSEGNVDNQQPLSQSQYSSSSSSTSTFGVIPLNQPHFSINSLKNFLSQPPISKYSQQQTQQQQQPDKKDTQLNQDDNQSISSLAPLSAQQLTDTATLTGCGTVLNVLITSALRSSRLARHLLWELQAQLDPADGENETMIQSAKKQFNNNQNVGGITDRKRQERKSIQQSSQTEQDNNEENQNDETNKVTESVKKQPEKIKKLKPAEKLKKEANILFLRRVSFLIRLVQSQMKSNEYNHLKDLFCFIGALTGISGVLKPMPSEQRKPYISKTLSDIFNLHNSSGVDALKELHLELPTTSGREITFVHTDNVAVMKSHAKCPIMISFDTVKQQPKKISNFGTRSTTFNSFRSSLFNSFKKNQTQQSQTVEKVSCIFKSGDDCRQDLLALQLIGLMGEICSEEGAGVFFAPYRVVATGGGKGVIEVVPNSASRDAVGKLVDGGLDVYFAEKFGGGGISQSQIGGQNIQQGTSNTNSSAKQGISDLSSSSNDGFSSINYRRAQRGFIQSAAAYSLAVYILNIRDRHNGNILFDSAGHMVHIDFGYIFNIAPGGIQFERAPFKLNEEMLKLMKSGTGEEGYDWFVTLCCRAFLALRDRTETLIVPIDSMLPSELECFAPTSAGDVANRLAPEMSEVDAVSFIMKRIEESKNAISTEIYDRFQYITNKITF</sequence>
<keyword evidence="4 7" id="KW-0418">Kinase</keyword>
<dbReference type="EMBL" id="SNRW01001865">
    <property type="protein sequence ID" value="KAA6394728.1"/>
    <property type="molecule type" value="Genomic_DNA"/>
</dbReference>
<name>A0A5J4WIR3_9EUKA</name>
<dbReference type="OrthoDB" id="10264149at2759"/>
<proteinExistence type="inferred from homology"/>
<feature type="compositionally biased region" description="Polar residues" evidence="5">
    <location>
        <begin position="469"/>
        <end position="479"/>
    </location>
</feature>
<dbReference type="InterPro" id="IPR015433">
    <property type="entry name" value="PI3/4_kinase"/>
</dbReference>
<dbReference type="GO" id="GO:0046854">
    <property type="term" value="P:phosphatidylinositol phosphate biosynthetic process"/>
    <property type="evidence" value="ECO:0007669"/>
    <property type="project" value="InterPro"/>
</dbReference>
<dbReference type="AlphaFoldDB" id="A0A5J4WIR3"/>
<dbReference type="InterPro" id="IPR016024">
    <property type="entry name" value="ARM-type_fold"/>
</dbReference>
<dbReference type="EC" id="2.7.1.67" evidence="2"/>
<dbReference type="InterPro" id="IPR018936">
    <property type="entry name" value="PI3/4_kinase_CS"/>
</dbReference>
<dbReference type="PANTHER" id="PTHR10048">
    <property type="entry name" value="PHOSPHATIDYLINOSITOL KINASE"/>
    <property type="match status" value="1"/>
</dbReference>
<dbReference type="Gene3D" id="1.25.40.70">
    <property type="entry name" value="Phosphatidylinositol 3-kinase, accessory domain (PIK)"/>
    <property type="match status" value="1"/>
</dbReference>
<gene>
    <name evidence="7" type="ORF">EZS28_009745</name>
</gene>
<evidence type="ECO:0000256" key="1">
    <source>
        <dbReference type="ARBA" id="ARBA00006209"/>
    </source>
</evidence>
<dbReference type="PROSITE" id="PS00916">
    <property type="entry name" value="PI3_4_KINASE_2"/>
    <property type="match status" value="1"/>
</dbReference>
<evidence type="ECO:0000259" key="6">
    <source>
        <dbReference type="PROSITE" id="PS50290"/>
    </source>
</evidence>
<dbReference type="GO" id="GO:0004430">
    <property type="term" value="F:1-phosphatidylinositol 4-kinase activity"/>
    <property type="evidence" value="ECO:0007669"/>
    <property type="project" value="UniProtKB-EC"/>
</dbReference>
<protein>
    <recommendedName>
        <fullName evidence="2">1-phosphatidylinositol 4-kinase</fullName>
        <ecNumber evidence="2">2.7.1.67</ecNumber>
    </recommendedName>
</protein>
<dbReference type="PROSITE" id="PS50290">
    <property type="entry name" value="PI3_4_KINASE_3"/>
    <property type="match status" value="1"/>
</dbReference>
<reference evidence="7 8" key="1">
    <citation type="submission" date="2019-03" db="EMBL/GenBank/DDBJ databases">
        <title>Single cell metagenomics reveals metabolic interactions within the superorganism composed of flagellate Streblomastix strix and complex community of Bacteroidetes bacteria on its surface.</title>
        <authorList>
            <person name="Treitli S.C."/>
            <person name="Kolisko M."/>
            <person name="Husnik F."/>
            <person name="Keeling P."/>
            <person name="Hampl V."/>
        </authorList>
    </citation>
    <scope>NUCLEOTIDE SEQUENCE [LARGE SCALE GENOMIC DNA]</scope>
    <source>
        <strain evidence="7">ST1C</strain>
    </source>
</reference>
<organism evidence="7 8">
    <name type="scientific">Streblomastix strix</name>
    <dbReference type="NCBI Taxonomy" id="222440"/>
    <lineage>
        <taxon>Eukaryota</taxon>
        <taxon>Metamonada</taxon>
        <taxon>Preaxostyla</taxon>
        <taxon>Oxymonadida</taxon>
        <taxon>Streblomastigidae</taxon>
        <taxon>Streblomastix</taxon>
    </lineage>
</organism>
<evidence type="ECO:0000313" key="7">
    <source>
        <dbReference type="EMBL" id="KAA6394728.1"/>
    </source>
</evidence>
<feature type="compositionally biased region" description="Basic and acidic residues" evidence="5">
    <location>
        <begin position="293"/>
        <end position="309"/>
    </location>
</feature>
<dbReference type="PANTHER" id="PTHR10048:SF15">
    <property type="entry name" value="PHOSPHATIDYLINOSITOL 4-KINASE ALPHA"/>
    <property type="match status" value="1"/>
</dbReference>
<feature type="compositionally biased region" description="Basic and acidic residues" evidence="5">
    <location>
        <begin position="482"/>
        <end position="491"/>
    </location>
</feature>
<feature type="compositionally biased region" description="Basic and acidic residues" evidence="5">
    <location>
        <begin position="265"/>
        <end position="278"/>
    </location>
</feature>
<evidence type="ECO:0000256" key="3">
    <source>
        <dbReference type="ARBA" id="ARBA00022679"/>
    </source>
</evidence>
<feature type="compositionally biased region" description="Low complexity" evidence="5">
    <location>
        <begin position="338"/>
        <end position="350"/>
    </location>
</feature>
<comment type="similarity">
    <text evidence="1">Belongs to the PI3/PI4-kinase family. Type III PI4K subfamily.</text>
</comment>
<evidence type="ECO:0000313" key="8">
    <source>
        <dbReference type="Proteomes" id="UP000324800"/>
    </source>
</evidence>
<dbReference type="SUPFAM" id="SSF48371">
    <property type="entry name" value="ARM repeat"/>
    <property type="match status" value="1"/>
</dbReference>
<comment type="caution">
    <text evidence="7">The sequence shown here is derived from an EMBL/GenBank/DDBJ whole genome shotgun (WGS) entry which is preliminary data.</text>
</comment>
<dbReference type="SMART" id="SM00146">
    <property type="entry name" value="PI3Kc"/>
    <property type="match status" value="1"/>
</dbReference>
<feature type="compositionally biased region" description="Basic and acidic residues" evidence="5">
    <location>
        <begin position="510"/>
        <end position="524"/>
    </location>
</feature>
<feature type="region of interest" description="Disordered" evidence="5">
    <location>
        <begin position="329"/>
        <end position="350"/>
    </location>
</feature>
<dbReference type="GO" id="GO:0005886">
    <property type="term" value="C:plasma membrane"/>
    <property type="evidence" value="ECO:0007669"/>
    <property type="project" value="TreeGrafter"/>
</dbReference>
<feature type="region of interest" description="Disordered" evidence="5">
    <location>
        <begin position="376"/>
        <end position="400"/>
    </location>
</feature>
<feature type="compositionally biased region" description="Basic residues" evidence="5">
    <location>
        <begin position="279"/>
        <end position="292"/>
    </location>
</feature>
<dbReference type="Gene3D" id="3.30.1010.10">
    <property type="entry name" value="Phosphatidylinositol 3-kinase Catalytic Subunit, Chain A, domain 4"/>
    <property type="match status" value="1"/>
</dbReference>
<dbReference type="GO" id="GO:0048015">
    <property type="term" value="P:phosphatidylinositol-mediated signaling"/>
    <property type="evidence" value="ECO:0007669"/>
    <property type="project" value="TreeGrafter"/>
</dbReference>
<evidence type="ECO:0000256" key="5">
    <source>
        <dbReference type="SAM" id="MobiDB-lite"/>
    </source>
</evidence>
<dbReference type="PROSITE" id="PS00915">
    <property type="entry name" value="PI3_4_KINASE_1"/>
    <property type="match status" value="1"/>
</dbReference>
<feature type="domain" description="PI3K/PI4K catalytic" evidence="6">
    <location>
        <begin position="664"/>
        <end position="975"/>
    </location>
</feature>
<feature type="region of interest" description="Disordered" evidence="5">
    <location>
        <begin position="786"/>
        <end position="813"/>
    </location>
</feature>
<dbReference type="InterPro" id="IPR036940">
    <property type="entry name" value="PI3/4_kinase_cat_sf"/>
</dbReference>
<dbReference type="InterPro" id="IPR000403">
    <property type="entry name" value="PI3/4_kinase_cat_dom"/>
</dbReference>
<dbReference type="Proteomes" id="UP000324800">
    <property type="component" value="Unassembled WGS sequence"/>
</dbReference>
<dbReference type="SUPFAM" id="SSF56112">
    <property type="entry name" value="Protein kinase-like (PK-like)"/>
    <property type="match status" value="1"/>
</dbReference>
<dbReference type="InterPro" id="IPR011009">
    <property type="entry name" value="Kinase-like_dom_sf"/>
</dbReference>
<feature type="region of interest" description="Disordered" evidence="5">
    <location>
        <begin position="469"/>
        <end position="524"/>
    </location>
</feature>
<feature type="region of interest" description="Disordered" evidence="5">
    <location>
        <begin position="265"/>
        <end position="314"/>
    </location>
</feature>
<evidence type="ECO:0000256" key="2">
    <source>
        <dbReference type="ARBA" id="ARBA00012169"/>
    </source>
</evidence>
<accession>A0A5J4WIR3</accession>
<dbReference type="Gene3D" id="1.10.1070.11">
    <property type="entry name" value="Phosphatidylinositol 3-/4-kinase, catalytic domain"/>
    <property type="match status" value="1"/>
</dbReference>
<evidence type="ECO:0000256" key="4">
    <source>
        <dbReference type="ARBA" id="ARBA00022777"/>
    </source>
</evidence>